<dbReference type="Pfam" id="PF00089">
    <property type="entry name" value="Trypsin"/>
    <property type="match status" value="1"/>
</dbReference>
<dbReference type="FunFam" id="2.40.10.10:FF:000146">
    <property type="entry name" value="Serine protease 53"/>
    <property type="match status" value="1"/>
</dbReference>
<name>A0A8S1DBG3_9INSE</name>
<dbReference type="InterPro" id="IPR018114">
    <property type="entry name" value="TRYPSIN_HIS"/>
</dbReference>
<evidence type="ECO:0000256" key="5">
    <source>
        <dbReference type="ARBA" id="ARBA00022729"/>
    </source>
</evidence>
<organism evidence="13 14">
    <name type="scientific">Cloeon dipterum</name>
    <dbReference type="NCBI Taxonomy" id="197152"/>
    <lineage>
        <taxon>Eukaryota</taxon>
        <taxon>Metazoa</taxon>
        <taxon>Ecdysozoa</taxon>
        <taxon>Arthropoda</taxon>
        <taxon>Hexapoda</taxon>
        <taxon>Insecta</taxon>
        <taxon>Pterygota</taxon>
        <taxon>Palaeoptera</taxon>
        <taxon>Ephemeroptera</taxon>
        <taxon>Pisciforma</taxon>
        <taxon>Baetidae</taxon>
        <taxon>Cloeon</taxon>
    </lineage>
</organism>
<comment type="caution">
    <text evidence="13">The sequence shown here is derived from an EMBL/GenBank/DDBJ whole genome shotgun (WGS) entry which is preliminary data.</text>
</comment>
<dbReference type="InterPro" id="IPR050430">
    <property type="entry name" value="Peptidase_S1"/>
</dbReference>
<comment type="similarity">
    <text evidence="2">Belongs to the peptidase S1 family.</text>
</comment>
<evidence type="ECO:0000256" key="3">
    <source>
        <dbReference type="ARBA" id="ARBA00022525"/>
    </source>
</evidence>
<dbReference type="SMART" id="SM00020">
    <property type="entry name" value="Tryp_SPc"/>
    <property type="match status" value="1"/>
</dbReference>
<evidence type="ECO:0000256" key="2">
    <source>
        <dbReference type="ARBA" id="ARBA00007664"/>
    </source>
</evidence>
<keyword evidence="14" id="KW-1185">Reference proteome</keyword>
<proteinExistence type="inferred from homology"/>
<evidence type="ECO:0000256" key="1">
    <source>
        <dbReference type="ARBA" id="ARBA00004613"/>
    </source>
</evidence>
<dbReference type="GO" id="GO:0006508">
    <property type="term" value="P:proteolysis"/>
    <property type="evidence" value="ECO:0007669"/>
    <property type="project" value="UniProtKB-KW"/>
</dbReference>
<dbReference type="InterPro" id="IPR009003">
    <property type="entry name" value="Peptidase_S1_PA"/>
</dbReference>
<dbReference type="PRINTS" id="PR00722">
    <property type="entry name" value="CHYMOTRYPSIN"/>
</dbReference>
<dbReference type="Proteomes" id="UP000494165">
    <property type="component" value="Unassembled WGS sequence"/>
</dbReference>
<evidence type="ECO:0000256" key="11">
    <source>
        <dbReference type="SAM" id="SignalP"/>
    </source>
</evidence>
<evidence type="ECO:0000313" key="13">
    <source>
        <dbReference type="EMBL" id="CAB3375161.1"/>
    </source>
</evidence>
<keyword evidence="9" id="KW-1015">Disulfide bond</keyword>
<comment type="subcellular location">
    <subcellularLocation>
        <location evidence="1">Secreted</location>
    </subcellularLocation>
</comment>
<evidence type="ECO:0000256" key="8">
    <source>
        <dbReference type="ARBA" id="ARBA00023145"/>
    </source>
</evidence>
<dbReference type="InterPro" id="IPR001314">
    <property type="entry name" value="Peptidase_S1A"/>
</dbReference>
<dbReference type="PROSITE" id="PS00135">
    <property type="entry name" value="TRYPSIN_SER"/>
    <property type="match status" value="1"/>
</dbReference>
<dbReference type="EMBL" id="CADEPI010000108">
    <property type="protein sequence ID" value="CAB3375161.1"/>
    <property type="molecule type" value="Genomic_DNA"/>
</dbReference>
<evidence type="ECO:0000256" key="6">
    <source>
        <dbReference type="ARBA" id="ARBA00022801"/>
    </source>
</evidence>
<evidence type="ECO:0000256" key="7">
    <source>
        <dbReference type="ARBA" id="ARBA00022825"/>
    </source>
</evidence>
<feature type="chain" id="PRO_5035827955" description="Peptidase S1 domain-containing protein" evidence="11">
    <location>
        <begin position="23"/>
        <end position="317"/>
    </location>
</feature>
<dbReference type="CDD" id="cd00190">
    <property type="entry name" value="Tryp_SPc"/>
    <property type="match status" value="1"/>
</dbReference>
<keyword evidence="6 10" id="KW-0378">Hydrolase</keyword>
<evidence type="ECO:0000313" key="14">
    <source>
        <dbReference type="Proteomes" id="UP000494165"/>
    </source>
</evidence>
<dbReference type="GO" id="GO:0005576">
    <property type="term" value="C:extracellular region"/>
    <property type="evidence" value="ECO:0007669"/>
    <property type="project" value="UniProtKB-SubCell"/>
</dbReference>
<keyword evidence="4 10" id="KW-0645">Protease</keyword>
<dbReference type="PROSITE" id="PS50240">
    <property type="entry name" value="TRYPSIN_DOM"/>
    <property type="match status" value="1"/>
</dbReference>
<evidence type="ECO:0000256" key="9">
    <source>
        <dbReference type="ARBA" id="ARBA00023157"/>
    </source>
</evidence>
<dbReference type="PROSITE" id="PS00134">
    <property type="entry name" value="TRYPSIN_HIS"/>
    <property type="match status" value="1"/>
</dbReference>
<keyword evidence="5 11" id="KW-0732">Signal</keyword>
<dbReference type="PANTHER" id="PTHR24276">
    <property type="entry name" value="POLYSERASE-RELATED"/>
    <property type="match status" value="1"/>
</dbReference>
<dbReference type="Gene3D" id="2.40.10.10">
    <property type="entry name" value="Trypsin-like serine proteases"/>
    <property type="match status" value="1"/>
</dbReference>
<keyword evidence="8" id="KW-0865">Zymogen</keyword>
<keyword evidence="3" id="KW-0964">Secreted</keyword>
<dbReference type="InterPro" id="IPR033116">
    <property type="entry name" value="TRYPSIN_SER"/>
</dbReference>
<accession>A0A8S1DBG3</accession>
<dbReference type="InterPro" id="IPR001254">
    <property type="entry name" value="Trypsin_dom"/>
</dbReference>
<dbReference type="GO" id="GO:0004252">
    <property type="term" value="F:serine-type endopeptidase activity"/>
    <property type="evidence" value="ECO:0007669"/>
    <property type="project" value="InterPro"/>
</dbReference>
<evidence type="ECO:0000256" key="4">
    <source>
        <dbReference type="ARBA" id="ARBA00022670"/>
    </source>
</evidence>
<feature type="domain" description="Peptidase S1" evidence="12">
    <location>
        <begin position="82"/>
        <end position="312"/>
    </location>
</feature>
<evidence type="ECO:0000259" key="12">
    <source>
        <dbReference type="PROSITE" id="PS50240"/>
    </source>
</evidence>
<dbReference type="OrthoDB" id="5565075at2759"/>
<evidence type="ECO:0000256" key="10">
    <source>
        <dbReference type="RuleBase" id="RU363034"/>
    </source>
</evidence>
<dbReference type="AlphaFoldDB" id="A0A8S1DBG3"/>
<dbReference type="SUPFAM" id="SSF50494">
    <property type="entry name" value="Trypsin-like serine proteases"/>
    <property type="match status" value="1"/>
</dbReference>
<gene>
    <name evidence="13" type="ORF">CLODIP_2_CD12927</name>
</gene>
<keyword evidence="7 10" id="KW-0720">Serine protease</keyword>
<sequence>MRALRDGLFAVLLAVMLRQASSAKEPTTMDIRKKPEKWSSQKLTQFINDPNNAPKVDYPPNGTHPQPDIAGTRVSPVLSSQIIGGTTAASKQFPWQVYIISDGAWLCGGSIISEIFILTAAHCVYKRVTFVVTAGGVTRNTVETGEIVMTSTVKIVHENYNPVRIWNDIALIRVPHNYTFNDFIKPIRLPKTSDANKTFSGILATASGFGKTSNLGATSQTLMFVNLKVISNSECSRSYGSGIISSIVCTAAYVAKSICSGDSGGPLTYNESDAKQTIIGVVSFGSAKSCTRYPAGYSRVTSFLGWISTKTGIAVQP</sequence>
<reference evidence="13 14" key="1">
    <citation type="submission" date="2020-04" db="EMBL/GenBank/DDBJ databases">
        <authorList>
            <person name="Alioto T."/>
            <person name="Alioto T."/>
            <person name="Gomez Garrido J."/>
        </authorList>
    </citation>
    <scope>NUCLEOTIDE SEQUENCE [LARGE SCALE GENOMIC DNA]</scope>
</reference>
<protein>
    <recommendedName>
        <fullName evidence="12">Peptidase S1 domain-containing protein</fullName>
    </recommendedName>
</protein>
<feature type="signal peptide" evidence="11">
    <location>
        <begin position="1"/>
        <end position="22"/>
    </location>
</feature>
<dbReference type="InterPro" id="IPR043504">
    <property type="entry name" value="Peptidase_S1_PA_chymotrypsin"/>
</dbReference>
<dbReference type="PANTHER" id="PTHR24276:SF91">
    <property type="entry name" value="AT26814P-RELATED"/>
    <property type="match status" value="1"/>
</dbReference>